<dbReference type="PANTHER" id="PTHR38683:SF1">
    <property type="entry name" value="CHORISMATE PYRUVATE-LYASE"/>
    <property type="match status" value="1"/>
</dbReference>
<comment type="caution">
    <text evidence="4">Lacks conserved residue(s) required for the propagation of feature annotation.</text>
</comment>
<keyword evidence="6" id="KW-1185">Reference proteome</keyword>
<reference evidence="5 6" key="1">
    <citation type="submission" date="2024-09" db="EMBL/GenBank/DDBJ databases">
        <authorList>
            <person name="Sun Q."/>
            <person name="Mori K."/>
        </authorList>
    </citation>
    <scope>NUCLEOTIDE SEQUENCE [LARGE SCALE GENOMIC DNA]</scope>
    <source>
        <strain evidence="5 6">ATCC 51285</strain>
    </source>
</reference>
<feature type="binding site" evidence="4">
    <location>
        <position position="121"/>
    </location>
    <ligand>
        <name>substrate</name>
    </ligand>
</feature>
<dbReference type="InterPro" id="IPR028978">
    <property type="entry name" value="Chorismate_lyase_/UTRA_dom_sf"/>
</dbReference>
<evidence type="ECO:0000256" key="2">
    <source>
        <dbReference type="ARBA" id="ARBA00022688"/>
    </source>
</evidence>
<dbReference type="EC" id="4.1.3.40" evidence="4"/>
<keyword evidence="4" id="KW-0670">Pyruvate</keyword>
<dbReference type="SUPFAM" id="SSF64288">
    <property type="entry name" value="Chorismate lyase-like"/>
    <property type="match status" value="1"/>
</dbReference>
<dbReference type="GO" id="GO:0016829">
    <property type="term" value="F:lyase activity"/>
    <property type="evidence" value="ECO:0007669"/>
    <property type="project" value="UniProtKB-KW"/>
</dbReference>
<dbReference type="Pfam" id="PF04345">
    <property type="entry name" value="Chor_lyase"/>
    <property type="match status" value="1"/>
</dbReference>
<comment type="catalytic activity">
    <reaction evidence="4">
        <text>chorismate = 4-hydroxybenzoate + pyruvate</text>
        <dbReference type="Rhea" id="RHEA:16505"/>
        <dbReference type="ChEBI" id="CHEBI:15361"/>
        <dbReference type="ChEBI" id="CHEBI:17879"/>
        <dbReference type="ChEBI" id="CHEBI:29748"/>
        <dbReference type="EC" id="4.1.3.40"/>
    </reaction>
</comment>
<dbReference type="HAMAP" id="MF_01632">
    <property type="entry name" value="UbiC"/>
    <property type="match status" value="1"/>
</dbReference>
<comment type="similarity">
    <text evidence="4">Belongs to the UbiC family.</text>
</comment>
<comment type="pathway">
    <text evidence="4">Cofactor biosynthesis; ubiquinone biosynthesis.</text>
</comment>
<evidence type="ECO:0000313" key="6">
    <source>
        <dbReference type="Proteomes" id="UP001589628"/>
    </source>
</evidence>
<comment type="function">
    <text evidence="4">Removes the pyruvyl group from chorismate, with concomitant aromatization of the ring, to provide 4-hydroxybenzoate (4HB) for the ubiquinone pathway.</text>
</comment>
<dbReference type="Proteomes" id="UP001589628">
    <property type="component" value="Unassembled WGS sequence"/>
</dbReference>
<evidence type="ECO:0000313" key="5">
    <source>
        <dbReference type="EMBL" id="MFB9886345.1"/>
    </source>
</evidence>
<sequence length="176" mass="20461">MTSELPRYTLPTGPWHHPARLTRQLAGRQVKHWLLDDGSLTRRLLAHAKGDFQVRVLYQGWQLPRWDEAKVLGLSPRQRVWVREVQLLLWGTPWVQARSLVPAKTLHGPGRSLRLLGHRPLGAWLFRRRDLQRGPFQLCLQTGEEGLWGRRSVFYVAHQPLMVSEFFLPPMLSALQ</sequence>
<accession>A0ABV5ZAS6</accession>
<gene>
    <name evidence="4" type="primary">ubiC</name>
    <name evidence="5" type="ORF">ACFFLH_07990</name>
</gene>
<evidence type="ECO:0000256" key="1">
    <source>
        <dbReference type="ARBA" id="ARBA00022490"/>
    </source>
</evidence>
<comment type="caution">
    <text evidence="5">The sequence shown here is derived from an EMBL/GenBank/DDBJ whole genome shotgun (WGS) entry which is preliminary data.</text>
</comment>
<dbReference type="InterPro" id="IPR007440">
    <property type="entry name" value="Chorismate--pyruvate_lyase"/>
</dbReference>
<dbReference type="Gene3D" id="3.40.1410.10">
    <property type="entry name" value="Chorismate lyase-like"/>
    <property type="match status" value="1"/>
</dbReference>
<keyword evidence="3 4" id="KW-0456">Lyase</keyword>
<keyword evidence="1 4" id="KW-0963">Cytoplasm</keyword>
<dbReference type="PANTHER" id="PTHR38683">
    <property type="entry name" value="CHORISMATE PYRUVATE-LYASE"/>
    <property type="match status" value="1"/>
</dbReference>
<comment type="subcellular location">
    <subcellularLocation>
        <location evidence="4">Cytoplasm</location>
    </subcellularLocation>
</comment>
<dbReference type="EMBL" id="JBHLZN010000002">
    <property type="protein sequence ID" value="MFB9886345.1"/>
    <property type="molecule type" value="Genomic_DNA"/>
</dbReference>
<dbReference type="RefSeq" id="WP_051527455.1">
    <property type="nucleotide sequence ID" value="NZ_JAUESS010000011.1"/>
</dbReference>
<proteinExistence type="inferred from homology"/>
<protein>
    <recommendedName>
        <fullName evidence="4">Probable chorismate pyruvate-lyase</fullName>
        <shortName evidence="4">CL</shortName>
        <shortName evidence="4">CPL</shortName>
        <ecNumber evidence="4">4.1.3.40</ecNumber>
    </recommendedName>
</protein>
<feature type="binding site" evidence="4">
    <location>
        <position position="165"/>
    </location>
    <ligand>
        <name>substrate</name>
    </ligand>
</feature>
<keyword evidence="2 4" id="KW-0831">Ubiquinone biosynthesis</keyword>
<evidence type="ECO:0000256" key="4">
    <source>
        <dbReference type="HAMAP-Rule" id="MF_01632"/>
    </source>
</evidence>
<evidence type="ECO:0000256" key="3">
    <source>
        <dbReference type="ARBA" id="ARBA00023239"/>
    </source>
</evidence>
<organism evidence="5 6">
    <name type="scientific">Balneatrix alpica</name>
    <dbReference type="NCBI Taxonomy" id="75684"/>
    <lineage>
        <taxon>Bacteria</taxon>
        <taxon>Pseudomonadati</taxon>
        <taxon>Pseudomonadota</taxon>
        <taxon>Gammaproteobacteria</taxon>
        <taxon>Oceanospirillales</taxon>
        <taxon>Balneatrichaceae</taxon>
        <taxon>Balneatrix</taxon>
    </lineage>
</organism>
<name>A0ABV5ZAS6_9GAMM</name>
<feature type="binding site" evidence="4">
    <location>
        <position position="83"/>
    </location>
    <ligand>
        <name>substrate</name>
    </ligand>
</feature>